<gene>
    <name evidence="9" type="ORF">BCV69DRAFT_285231</name>
</gene>
<dbReference type="Proteomes" id="UP000245942">
    <property type="component" value="Unassembled WGS sequence"/>
</dbReference>
<evidence type="ECO:0000256" key="7">
    <source>
        <dbReference type="SAM" id="Phobius"/>
    </source>
</evidence>
<keyword evidence="4 7" id="KW-1133">Transmembrane helix</keyword>
<feature type="compositionally biased region" description="Polar residues" evidence="6">
    <location>
        <begin position="730"/>
        <end position="745"/>
    </location>
</feature>
<name>A0A316U030_9BASI</name>
<evidence type="ECO:0000259" key="8">
    <source>
        <dbReference type="Pfam" id="PF09335"/>
    </source>
</evidence>
<feature type="region of interest" description="Disordered" evidence="6">
    <location>
        <begin position="965"/>
        <end position="1044"/>
    </location>
</feature>
<evidence type="ECO:0000256" key="1">
    <source>
        <dbReference type="ARBA" id="ARBA00004141"/>
    </source>
</evidence>
<reference evidence="9 10" key="1">
    <citation type="journal article" date="2018" name="Mol. Biol. Evol.">
        <title>Broad Genomic Sampling Reveals a Smut Pathogenic Ancestry of the Fungal Clade Ustilaginomycotina.</title>
        <authorList>
            <person name="Kijpornyongpan T."/>
            <person name="Mondo S.J."/>
            <person name="Barry K."/>
            <person name="Sandor L."/>
            <person name="Lee J."/>
            <person name="Lipzen A."/>
            <person name="Pangilinan J."/>
            <person name="LaButti K."/>
            <person name="Hainaut M."/>
            <person name="Henrissat B."/>
            <person name="Grigoriev I.V."/>
            <person name="Spatafora J.W."/>
            <person name="Aime M.C."/>
        </authorList>
    </citation>
    <scope>NUCLEOTIDE SEQUENCE [LARGE SCALE GENOMIC DNA]</scope>
    <source>
        <strain evidence="9 10">MCA 4718</strain>
    </source>
</reference>
<keyword evidence="5 7" id="KW-0472">Membrane</keyword>
<evidence type="ECO:0000256" key="5">
    <source>
        <dbReference type="ARBA" id="ARBA00023136"/>
    </source>
</evidence>
<feature type="domain" description="VTT" evidence="8">
    <location>
        <begin position="557"/>
        <end position="610"/>
    </location>
</feature>
<dbReference type="EMBL" id="KZ819337">
    <property type="protein sequence ID" value="PWN18254.1"/>
    <property type="molecule type" value="Genomic_DNA"/>
</dbReference>
<keyword evidence="2 7" id="KW-0812">Transmembrane</keyword>
<keyword evidence="3" id="KW-0732">Signal</keyword>
<feature type="transmembrane region" description="Helical" evidence="7">
    <location>
        <begin position="358"/>
        <end position="381"/>
    </location>
</feature>
<feature type="compositionally biased region" description="Low complexity" evidence="6">
    <location>
        <begin position="27"/>
        <end position="41"/>
    </location>
</feature>
<dbReference type="RefSeq" id="XP_025345414.1">
    <property type="nucleotide sequence ID" value="XM_025493324.1"/>
</dbReference>
<dbReference type="GO" id="GO:0016020">
    <property type="term" value="C:membrane"/>
    <property type="evidence" value="ECO:0007669"/>
    <property type="project" value="UniProtKB-SubCell"/>
</dbReference>
<comment type="subcellular location">
    <subcellularLocation>
        <location evidence="1">Membrane</location>
        <topology evidence="1">Multi-pass membrane protein</topology>
    </subcellularLocation>
</comment>
<dbReference type="InterPro" id="IPR032816">
    <property type="entry name" value="VTT_dom"/>
</dbReference>
<dbReference type="GeneID" id="37015058"/>
<evidence type="ECO:0000313" key="9">
    <source>
        <dbReference type="EMBL" id="PWN18254.1"/>
    </source>
</evidence>
<feature type="region of interest" description="Disordered" evidence="6">
    <location>
        <begin position="237"/>
        <end position="307"/>
    </location>
</feature>
<feature type="region of interest" description="Disordered" evidence="6">
    <location>
        <begin position="189"/>
        <end position="215"/>
    </location>
</feature>
<dbReference type="PANTHER" id="PTHR43220">
    <property type="match status" value="1"/>
</dbReference>
<dbReference type="OrthoDB" id="3364966at2759"/>
<accession>A0A316U030</accession>
<dbReference type="STRING" id="1684307.A0A316U030"/>
<proteinExistence type="predicted"/>
<evidence type="ECO:0000256" key="6">
    <source>
        <dbReference type="SAM" id="MobiDB-lite"/>
    </source>
</evidence>
<feature type="compositionally biased region" description="Low complexity" evidence="6">
    <location>
        <begin position="290"/>
        <end position="301"/>
    </location>
</feature>
<feature type="region of interest" description="Disordered" evidence="6">
    <location>
        <begin position="1"/>
        <end position="177"/>
    </location>
</feature>
<feature type="compositionally biased region" description="Basic and acidic residues" evidence="6">
    <location>
        <begin position="206"/>
        <end position="215"/>
    </location>
</feature>
<feature type="region of interest" description="Disordered" evidence="6">
    <location>
        <begin position="499"/>
        <end position="553"/>
    </location>
</feature>
<dbReference type="AlphaFoldDB" id="A0A316U030"/>
<evidence type="ECO:0000256" key="4">
    <source>
        <dbReference type="ARBA" id="ARBA00022989"/>
    </source>
</evidence>
<dbReference type="PANTHER" id="PTHR43220:SF21">
    <property type="entry name" value="TRANSMEMBRANE PROTEIN 41A"/>
    <property type="match status" value="1"/>
</dbReference>
<feature type="transmembrane region" description="Helical" evidence="7">
    <location>
        <begin position="431"/>
        <end position="450"/>
    </location>
</feature>
<feature type="transmembrane region" description="Helical" evidence="7">
    <location>
        <begin position="456"/>
        <end position="479"/>
    </location>
</feature>
<dbReference type="Pfam" id="PF09335">
    <property type="entry name" value="VTT_dom"/>
    <property type="match status" value="1"/>
</dbReference>
<evidence type="ECO:0000256" key="3">
    <source>
        <dbReference type="ARBA" id="ARBA00022729"/>
    </source>
</evidence>
<feature type="region of interest" description="Disordered" evidence="6">
    <location>
        <begin position="867"/>
        <end position="915"/>
    </location>
</feature>
<sequence>MAARPPKTPLSPVRGPINRSISFQVRSPTSEQSSIASTSISHGNKIPFVEHSHHKSTPFVPPTYLASPQDATSDRLSSRQRSRSVGAGSSKDSDLGGDDSILSPLAVMGRELDRGPGTPDFILGAAGAPRRNKGKGRLEEVKTGDESSGSASSGAASSSPSGPTKTSHTATRPRLTTRLRSFLTSFTGNLDEDDFASSHPTASTSKLRDSSDSLRSETLQKGEVIVAPFARPAAAFGNLGLNDDSPPLTPSGSTDEDSYPPQWAARTSHPASASTAASGTSAWPQGYGHSRSIGPSSSRLSAGAPNGPDTPNVSFAYEVGGSRFHLRFRSPKALAADAAALVKAGLHSRTLRHNMPTLLMLLTVFVSATLVVFLLLTTLPLRMPSHSLTQLSLAEIRDICLSLRDYATSTPKAYHHTLFVLCLFYTYKQAFNVPGSIISNVVFGALFGVWKATFWLSVFTAVGGCGAAVMSALIAPLVLKLPGMHKAVAMMRKALGNKNLGRTGRAPVAGSHPPRRRSPNSSRSGTPGLPQRSQSPHPSHKHKTPHSGSQRSEGKGNLFSILLLLRLLPFTPYGMMNIACGILNVPLLPFAATLAMGSVPWNAVTAQLGEILVEVVAAIPGESSLGDEYASAATLAEQLDAGGFHDAPRPSANGSAAASTKSRLLTSAAHKAGGGIKVLLAKIWTREMIFKLVGLSLLSITPVLLGRWWKARQARIAKAARKARSPVSGHGSSAPHSYQQQQRHSPQAEMATADYEEHFFPAPVAGPSTTSAAAVLEWSDGEYDDDESSSSEYEYDSSDEFAATAEESEDTPISSSTSSSLLDKGSFGKRNSFFSAATLAAESGPALIAQLTRSASRNGWNRGTAAWFGSGVASGERSRSRSPSDRWSQASVPLAHESAGSEEEGSKSSAFAPVPTSKWADAEGWAGLAGRHNFTPQLEAQNPFDQQHQHQQRAPFHPFSQSLQEGTRLGETDRSSLESGLPPASVHPSLLGERGAHTGAGGSGISDIGGHSRRGSAQKHAQLLSAERDDGEKREPRRFTAVVK</sequence>
<feature type="region of interest" description="Disordered" evidence="6">
    <location>
        <begin position="720"/>
        <end position="749"/>
    </location>
</feature>
<protein>
    <recommendedName>
        <fullName evidence="8">VTT domain-containing protein</fullName>
    </recommendedName>
</protein>
<keyword evidence="10" id="KW-1185">Reference proteome</keyword>
<dbReference type="InterPro" id="IPR045014">
    <property type="entry name" value="TM41A/B"/>
</dbReference>
<feature type="compositionally biased region" description="Basic and acidic residues" evidence="6">
    <location>
        <begin position="1026"/>
        <end position="1038"/>
    </location>
</feature>
<feature type="compositionally biased region" description="Acidic residues" evidence="6">
    <location>
        <begin position="781"/>
        <end position="799"/>
    </location>
</feature>
<feature type="region of interest" description="Disordered" evidence="6">
    <location>
        <begin position="781"/>
        <end position="823"/>
    </location>
</feature>
<evidence type="ECO:0000313" key="10">
    <source>
        <dbReference type="Proteomes" id="UP000245942"/>
    </source>
</evidence>
<feature type="compositionally biased region" description="Low complexity" evidence="6">
    <location>
        <begin position="147"/>
        <end position="177"/>
    </location>
</feature>
<feature type="compositionally biased region" description="Basic and acidic residues" evidence="6">
    <location>
        <begin position="136"/>
        <end position="145"/>
    </location>
</feature>
<evidence type="ECO:0000256" key="2">
    <source>
        <dbReference type="ARBA" id="ARBA00022692"/>
    </source>
</evidence>
<feature type="compositionally biased region" description="Low complexity" evidence="6">
    <location>
        <begin position="264"/>
        <end position="282"/>
    </location>
</feature>
<feature type="compositionally biased region" description="Low complexity" evidence="6">
    <location>
        <begin position="519"/>
        <end position="537"/>
    </location>
</feature>
<organism evidence="9 10">
    <name type="scientific">Pseudomicrostroma glucosiphilum</name>
    <dbReference type="NCBI Taxonomy" id="1684307"/>
    <lineage>
        <taxon>Eukaryota</taxon>
        <taxon>Fungi</taxon>
        <taxon>Dikarya</taxon>
        <taxon>Basidiomycota</taxon>
        <taxon>Ustilaginomycotina</taxon>
        <taxon>Exobasidiomycetes</taxon>
        <taxon>Microstromatales</taxon>
        <taxon>Microstromatales incertae sedis</taxon>
        <taxon>Pseudomicrostroma</taxon>
    </lineage>
</organism>